<evidence type="ECO:0000313" key="2">
    <source>
        <dbReference type="Proteomes" id="UP001180754"/>
    </source>
</evidence>
<reference evidence="1" key="1">
    <citation type="submission" date="2024-05" db="EMBL/GenBank/DDBJ databases">
        <title>30 novel species of actinomycetes from the DSMZ collection.</title>
        <authorList>
            <person name="Nouioui I."/>
        </authorList>
    </citation>
    <scope>NUCLEOTIDE SEQUENCE</scope>
    <source>
        <strain evidence="1">DSM 41529</strain>
    </source>
</reference>
<sequence>MGADDAANADQYLGGGVKVLFVALGDLFNCHGRHGLSVTVGDAAIVDRHALLGQVIPLMSHVWVI</sequence>
<organism evidence="1 2">
    <name type="scientific">Streptomyces lonegramiae</name>
    <dbReference type="NCBI Taxonomy" id="3075524"/>
    <lineage>
        <taxon>Bacteria</taxon>
        <taxon>Bacillati</taxon>
        <taxon>Actinomycetota</taxon>
        <taxon>Actinomycetes</taxon>
        <taxon>Kitasatosporales</taxon>
        <taxon>Streptomycetaceae</taxon>
        <taxon>Streptomyces</taxon>
    </lineage>
</organism>
<comment type="caution">
    <text evidence="1">The sequence shown here is derived from an EMBL/GenBank/DDBJ whole genome shotgun (WGS) entry which is preliminary data.</text>
</comment>
<dbReference type="RefSeq" id="WP_311722620.1">
    <property type="nucleotide sequence ID" value="NZ_JAVRFD010000002.1"/>
</dbReference>
<accession>A0ABU2X8M2</accession>
<protein>
    <submittedName>
        <fullName evidence="1">Uncharacterized protein</fullName>
    </submittedName>
</protein>
<dbReference type="EMBL" id="JAVRFD010000002">
    <property type="protein sequence ID" value="MDT0542271.1"/>
    <property type="molecule type" value="Genomic_DNA"/>
</dbReference>
<dbReference type="Proteomes" id="UP001180754">
    <property type="component" value="Unassembled WGS sequence"/>
</dbReference>
<gene>
    <name evidence="1" type="ORF">RND15_06000</name>
</gene>
<keyword evidence="2" id="KW-1185">Reference proteome</keyword>
<name>A0ABU2X8M2_9ACTN</name>
<evidence type="ECO:0000313" key="1">
    <source>
        <dbReference type="EMBL" id="MDT0542271.1"/>
    </source>
</evidence>
<proteinExistence type="predicted"/>